<accession>A0A9P1GQ08</accession>
<dbReference type="EMBL" id="CAMXCT020006714">
    <property type="protein sequence ID" value="CAL1172172.1"/>
    <property type="molecule type" value="Genomic_DNA"/>
</dbReference>
<dbReference type="EMBL" id="CAMXCT010006714">
    <property type="protein sequence ID" value="CAI4018797.1"/>
    <property type="molecule type" value="Genomic_DNA"/>
</dbReference>
<sequence>MSTLEHRLQEVETRGSAVARGLRALEPFVEQVTARLEPLEPAIEGIRSEMSASSQIHRTSIAAQGKRMEEGLKALQDQVAKYQEDGPRMTQAVQDRGDTAAPQRRWTANARGQEVGAVAEVLLALRGEPPGRPGATASRQAPQQAKTLPVVMDVRLVQLLLVLAPCLEVVQARSAEVLADGSSRGLMRSERWWVEKVPPDPDKPQPLAHTGTINPLTCFDTLEREVIPCFSFVDVSCKPWTSTACECDEKRPICVTDIAKRSSPASPANARASTKIQHACCPKPNKK</sequence>
<keyword evidence="3" id="KW-0670">Pyruvate</keyword>
<reference evidence="3 4" key="2">
    <citation type="submission" date="2024-05" db="EMBL/GenBank/DDBJ databases">
        <authorList>
            <person name="Chen Y."/>
            <person name="Shah S."/>
            <person name="Dougan E. K."/>
            <person name="Thang M."/>
            <person name="Chan C."/>
        </authorList>
    </citation>
    <scope>NUCLEOTIDE SEQUENCE [LARGE SCALE GENOMIC DNA]</scope>
</reference>
<proteinExistence type="predicted"/>
<dbReference type="Proteomes" id="UP001152797">
    <property type="component" value="Unassembled WGS sequence"/>
</dbReference>
<dbReference type="EMBL" id="CAMXCT030006714">
    <property type="protein sequence ID" value="CAL4806109.1"/>
    <property type="molecule type" value="Genomic_DNA"/>
</dbReference>
<feature type="region of interest" description="Disordered" evidence="1">
    <location>
        <begin position="263"/>
        <end position="287"/>
    </location>
</feature>
<protein>
    <submittedName>
        <fullName evidence="3">Pyruvate, phosphate dikinase regulatory protein 1, chloroplastic</fullName>
    </submittedName>
</protein>
<comment type="caution">
    <text evidence="2">The sequence shown here is derived from an EMBL/GenBank/DDBJ whole genome shotgun (WGS) entry which is preliminary data.</text>
</comment>
<dbReference type="AlphaFoldDB" id="A0A9P1GQ08"/>
<evidence type="ECO:0000313" key="2">
    <source>
        <dbReference type="EMBL" id="CAI4018797.1"/>
    </source>
</evidence>
<name>A0A9P1GQ08_9DINO</name>
<feature type="compositionally biased region" description="Low complexity" evidence="1">
    <location>
        <begin position="263"/>
        <end position="273"/>
    </location>
</feature>
<evidence type="ECO:0000313" key="3">
    <source>
        <dbReference type="EMBL" id="CAL4806109.1"/>
    </source>
</evidence>
<organism evidence="2">
    <name type="scientific">Cladocopium goreaui</name>
    <dbReference type="NCBI Taxonomy" id="2562237"/>
    <lineage>
        <taxon>Eukaryota</taxon>
        <taxon>Sar</taxon>
        <taxon>Alveolata</taxon>
        <taxon>Dinophyceae</taxon>
        <taxon>Suessiales</taxon>
        <taxon>Symbiodiniaceae</taxon>
        <taxon>Cladocopium</taxon>
    </lineage>
</organism>
<reference evidence="2" key="1">
    <citation type="submission" date="2022-10" db="EMBL/GenBank/DDBJ databases">
        <authorList>
            <person name="Chen Y."/>
            <person name="Dougan E. K."/>
            <person name="Chan C."/>
            <person name="Rhodes N."/>
            <person name="Thang M."/>
        </authorList>
    </citation>
    <scope>NUCLEOTIDE SEQUENCE</scope>
</reference>
<gene>
    <name evidence="2" type="ORF">C1SCF055_LOCUS43336</name>
</gene>
<evidence type="ECO:0000256" key="1">
    <source>
        <dbReference type="SAM" id="MobiDB-lite"/>
    </source>
</evidence>
<keyword evidence="4" id="KW-1185">Reference proteome</keyword>
<evidence type="ECO:0000313" key="4">
    <source>
        <dbReference type="Proteomes" id="UP001152797"/>
    </source>
</evidence>
<dbReference type="OrthoDB" id="406113at2759"/>